<sequence>MVIGAERGDVRRVRGLVCRAKHGDFVVILIHPGRKGEKPRLNLMKTA</sequence>
<name>A0A392UZ26_9FABA</name>
<feature type="non-terminal residue" evidence="1">
    <location>
        <position position="47"/>
    </location>
</feature>
<dbReference type="EMBL" id="LXQA010972714">
    <property type="protein sequence ID" value="MCI79390.1"/>
    <property type="molecule type" value="Genomic_DNA"/>
</dbReference>
<evidence type="ECO:0000313" key="1">
    <source>
        <dbReference type="EMBL" id="MCI79390.1"/>
    </source>
</evidence>
<dbReference type="AlphaFoldDB" id="A0A392UZ26"/>
<dbReference type="Proteomes" id="UP000265520">
    <property type="component" value="Unassembled WGS sequence"/>
</dbReference>
<proteinExistence type="predicted"/>
<evidence type="ECO:0000313" key="2">
    <source>
        <dbReference type="Proteomes" id="UP000265520"/>
    </source>
</evidence>
<accession>A0A392UZ26</accession>
<organism evidence="1 2">
    <name type="scientific">Trifolium medium</name>
    <dbReference type="NCBI Taxonomy" id="97028"/>
    <lineage>
        <taxon>Eukaryota</taxon>
        <taxon>Viridiplantae</taxon>
        <taxon>Streptophyta</taxon>
        <taxon>Embryophyta</taxon>
        <taxon>Tracheophyta</taxon>
        <taxon>Spermatophyta</taxon>
        <taxon>Magnoliopsida</taxon>
        <taxon>eudicotyledons</taxon>
        <taxon>Gunneridae</taxon>
        <taxon>Pentapetalae</taxon>
        <taxon>rosids</taxon>
        <taxon>fabids</taxon>
        <taxon>Fabales</taxon>
        <taxon>Fabaceae</taxon>
        <taxon>Papilionoideae</taxon>
        <taxon>50 kb inversion clade</taxon>
        <taxon>NPAAA clade</taxon>
        <taxon>Hologalegina</taxon>
        <taxon>IRL clade</taxon>
        <taxon>Trifolieae</taxon>
        <taxon>Trifolium</taxon>
    </lineage>
</organism>
<protein>
    <submittedName>
        <fullName evidence="1">Uncharacterized protein</fullName>
    </submittedName>
</protein>
<comment type="caution">
    <text evidence="1">The sequence shown here is derived from an EMBL/GenBank/DDBJ whole genome shotgun (WGS) entry which is preliminary data.</text>
</comment>
<reference evidence="1 2" key="1">
    <citation type="journal article" date="2018" name="Front. Plant Sci.">
        <title>Red Clover (Trifolium pratense) and Zigzag Clover (T. medium) - A Picture of Genomic Similarities and Differences.</title>
        <authorList>
            <person name="Dluhosova J."/>
            <person name="Istvanek J."/>
            <person name="Nedelnik J."/>
            <person name="Repkova J."/>
        </authorList>
    </citation>
    <scope>NUCLEOTIDE SEQUENCE [LARGE SCALE GENOMIC DNA]</scope>
    <source>
        <strain evidence="2">cv. 10/8</strain>
        <tissue evidence="1">Leaf</tissue>
    </source>
</reference>
<keyword evidence="2" id="KW-1185">Reference proteome</keyword>